<accession>A0ACC0U0Q8</accession>
<dbReference type="Proteomes" id="UP001207468">
    <property type="component" value="Unassembled WGS sequence"/>
</dbReference>
<dbReference type="EMBL" id="JAGFNK010000279">
    <property type="protein sequence ID" value="KAI9454264.1"/>
    <property type="molecule type" value="Genomic_DNA"/>
</dbReference>
<evidence type="ECO:0000313" key="2">
    <source>
        <dbReference type="Proteomes" id="UP001207468"/>
    </source>
</evidence>
<gene>
    <name evidence="1" type="ORF">F5148DRAFT_431923</name>
</gene>
<comment type="caution">
    <text evidence="1">The sequence shown here is derived from an EMBL/GenBank/DDBJ whole genome shotgun (WGS) entry which is preliminary data.</text>
</comment>
<reference evidence="1" key="1">
    <citation type="submission" date="2021-03" db="EMBL/GenBank/DDBJ databases">
        <title>Evolutionary priming and transition to the ectomycorrhizal habit in an iconic lineage of mushroom-forming fungi: is preadaptation a requirement?</title>
        <authorList>
            <consortium name="DOE Joint Genome Institute"/>
            <person name="Looney B.P."/>
            <person name="Miyauchi S."/>
            <person name="Morin E."/>
            <person name="Drula E."/>
            <person name="Courty P.E."/>
            <person name="Chicoki N."/>
            <person name="Fauchery L."/>
            <person name="Kohler A."/>
            <person name="Kuo A."/>
            <person name="LaButti K."/>
            <person name="Pangilinan J."/>
            <person name="Lipzen A."/>
            <person name="Riley R."/>
            <person name="Andreopoulos W."/>
            <person name="He G."/>
            <person name="Johnson J."/>
            <person name="Barry K.W."/>
            <person name="Grigoriev I.V."/>
            <person name="Nagy L."/>
            <person name="Hibbett D."/>
            <person name="Henrissat B."/>
            <person name="Matheny P.B."/>
            <person name="Labbe J."/>
            <person name="Martin A.F."/>
        </authorList>
    </citation>
    <scope>NUCLEOTIDE SEQUENCE</scope>
    <source>
        <strain evidence="1">BPL698</strain>
    </source>
</reference>
<keyword evidence="2" id="KW-1185">Reference proteome</keyword>
<name>A0ACC0U0Q8_9AGAM</name>
<organism evidence="1 2">
    <name type="scientific">Russula earlei</name>
    <dbReference type="NCBI Taxonomy" id="71964"/>
    <lineage>
        <taxon>Eukaryota</taxon>
        <taxon>Fungi</taxon>
        <taxon>Dikarya</taxon>
        <taxon>Basidiomycota</taxon>
        <taxon>Agaricomycotina</taxon>
        <taxon>Agaricomycetes</taxon>
        <taxon>Russulales</taxon>
        <taxon>Russulaceae</taxon>
        <taxon>Russula</taxon>
    </lineage>
</organism>
<protein>
    <submittedName>
        <fullName evidence="1">Uncharacterized protein</fullName>
    </submittedName>
</protein>
<evidence type="ECO:0000313" key="1">
    <source>
        <dbReference type="EMBL" id="KAI9454264.1"/>
    </source>
</evidence>
<proteinExistence type="predicted"/>
<sequence length="220" mass="24802">MSHVFTSFLSLRTRSSQKIALAFRFDWKETSTNTISIVFPLWLYMRPNIALTMPDPRMYRRTFGKAWKKTCLTRRSRTFQHGRGSMTWTSNLCFVQLFSVLPHMRLEAGPLYYAALNGFHDIAAPLIANHQDVNATGGYLLSPLGVALTAGHFKMTVALRARCKRRRPGLSGWTPLIAAAAGGDLETFRWLVSHVQIQSSLPLSAGLHYILRLNADFSIT</sequence>